<proteinExistence type="predicted"/>
<dbReference type="RefSeq" id="WP_096893721.1">
    <property type="nucleotide sequence ID" value="NZ_BAOS01000010.1"/>
</dbReference>
<evidence type="ECO:0000259" key="1">
    <source>
        <dbReference type="PROSITE" id="PS51841"/>
    </source>
</evidence>
<dbReference type="Proteomes" id="UP000218542">
    <property type="component" value="Unassembled WGS sequence"/>
</dbReference>
<evidence type="ECO:0000313" key="2">
    <source>
        <dbReference type="EMBL" id="GAX60309.1"/>
    </source>
</evidence>
<reference evidence="3" key="1">
    <citation type="journal article" date="2017" name="Environ. Microbiol. Rep.">
        <title>Genetic Diversity of Marine Anaerobic Ammonium-Oxidizing Bacteria as Revealed by Genomic and Proteomic Analyses of 'Candidatus Scalindua japonica'.</title>
        <authorList>
            <person name="Oshiki M."/>
            <person name="Mizuto K."/>
            <person name="Kimura Z."/>
            <person name="Kindaichi T."/>
            <person name="Satoh H."/>
            <person name="Okabe S."/>
        </authorList>
    </citation>
    <scope>NUCLEOTIDE SEQUENCE [LARGE SCALE GENOMIC DNA]</scope>
    <source>
        <strain evidence="3">husup-a2</strain>
    </source>
</reference>
<protein>
    <recommendedName>
        <fullName evidence="1">LTD domain-containing protein</fullName>
    </recommendedName>
</protein>
<dbReference type="InterPro" id="IPR001322">
    <property type="entry name" value="Lamin_tail_dom"/>
</dbReference>
<comment type="caution">
    <text evidence="2">The sequence shown here is derived from an EMBL/GenBank/DDBJ whole genome shotgun (WGS) entry which is preliminary data.</text>
</comment>
<dbReference type="InterPro" id="IPR036415">
    <property type="entry name" value="Lamin_tail_dom_sf"/>
</dbReference>
<gene>
    <name evidence="2" type="ORF">SCALIN_C10_0069</name>
</gene>
<dbReference type="Pfam" id="PF10042">
    <property type="entry name" value="DUF2278"/>
    <property type="match status" value="1"/>
</dbReference>
<sequence>MGLKHYSLLKGTLIDYQEERDNDTPHFQVKVDENGNLYRIAVNVLSAAQPSELKYIVISDFSHTMTDELSKLEHGLHSVKSEKNGIALDYIRGNLFDINSMKLIPHTQTGPDNDLNDLLKMYSDRAKKQNGPIIYAFGEKWPTSNRPDRYFGFSPGQGIHDIHMNQGNSGRWKNDNGVYQDGGLLFYFPENKQWIGIFLAFQSQAIHTDDKTGHPLDTQPDDIHTTGKIRIVAALVNPKGDDYGKETVTLLNVSNDDIDLKDWKLLNHRKDSKILLTQTLAAGDSLKIELTGQDIQLGNKGGQITLLTPQGLKADGVSYSRSQIRRQGWTLIF</sequence>
<dbReference type="InterPro" id="IPR019268">
    <property type="entry name" value="DUF2278"/>
</dbReference>
<organism evidence="2 3">
    <name type="scientific">Candidatus Scalindua japonica</name>
    <dbReference type="NCBI Taxonomy" id="1284222"/>
    <lineage>
        <taxon>Bacteria</taxon>
        <taxon>Pseudomonadati</taxon>
        <taxon>Planctomycetota</taxon>
        <taxon>Candidatus Brocadiia</taxon>
        <taxon>Candidatus Brocadiales</taxon>
        <taxon>Candidatus Scalinduaceae</taxon>
        <taxon>Candidatus Scalindua</taxon>
    </lineage>
</organism>
<dbReference type="AlphaFoldDB" id="A0A286TWP6"/>
<feature type="domain" description="LTD" evidence="1">
    <location>
        <begin position="217"/>
        <end position="321"/>
    </location>
</feature>
<dbReference type="OrthoDB" id="291334at2"/>
<dbReference type="PROSITE" id="PS51841">
    <property type="entry name" value="LTD"/>
    <property type="match status" value="1"/>
</dbReference>
<dbReference type="SUPFAM" id="SSF74853">
    <property type="entry name" value="Lamin A/C globular tail domain"/>
    <property type="match status" value="1"/>
</dbReference>
<accession>A0A286TWP6</accession>
<keyword evidence="3" id="KW-1185">Reference proteome</keyword>
<name>A0A286TWP6_9BACT</name>
<evidence type="ECO:0000313" key="3">
    <source>
        <dbReference type="Proteomes" id="UP000218542"/>
    </source>
</evidence>
<dbReference type="EMBL" id="BAOS01000010">
    <property type="protein sequence ID" value="GAX60309.1"/>
    <property type="molecule type" value="Genomic_DNA"/>
</dbReference>